<organism evidence="1 2">
    <name type="scientific">Iodobacter arcticus</name>
    <dbReference type="NCBI Taxonomy" id="590593"/>
    <lineage>
        <taxon>Bacteria</taxon>
        <taxon>Pseudomonadati</taxon>
        <taxon>Pseudomonadota</taxon>
        <taxon>Betaproteobacteria</taxon>
        <taxon>Neisseriales</taxon>
        <taxon>Chitinibacteraceae</taxon>
        <taxon>Iodobacter</taxon>
    </lineage>
</organism>
<dbReference type="RefSeq" id="WP_380186536.1">
    <property type="nucleotide sequence ID" value="NZ_JBHTBQ010000007.1"/>
</dbReference>
<protein>
    <submittedName>
        <fullName evidence="1">DUF3304 domain-containing protein</fullName>
    </submittedName>
</protein>
<evidence type="ECO:0000313" key="2">
    <source>
        <dbReference type="Proteomes" id="UP001596473"/>
    </source>
</evidence>
<dbReference type="PROSITE" id="PS51257">
    <property type="entry name" value="PROKAR_LIPOPROTEIN"/>
    <property type="match status" value="1"/>
</dbReference>
<dbReference type="InterPro" id="IPR021733">
    <property type="entry name" value="DUF3304"/>
</dbReference>
<evidence type="ECO:0000313" key="1">
    <source>
        <dbReference type="EMBL" id="MFC7419200.1"/>
    </source>
</evidence>
<accession>A0ABW2QUI5</accession>
<reference evidence="2" key="1">
    <citation type="journal article" date="2019" name="Int. J. Syst. Evol. Microbiol.">
        <title>The Global Catalogue of Microorganisms (GCM) 10K type strain sequencing project: providing services to taxonomists for standard genome sequencing and annotation.</title>
        <authorList>
            <consortium name="The Broad Institute Genomics Platform"/>
            <consortium name="The Broad Institute Genome Sequencing Center for Infectious Disease"/>
            <person name="Wu L."/>
            <person name="Ma J."/>
        </authorList>
    </citation>
    <scope>NUCLEOTIDE SEQUENCE [LARGE SCALE GENOMIC DNA]</scope>
    <source>
        <strain evidence="2">CCUG 62945</strain>
    </source>
</reference>
<comment type="caution">
    <text evidence="1">The sequence shown here is derived from an EMBL/GenBank/DDBJ whole genome shotgun (WGS) entry which is preliminary data.</text>
</comment>
<sequence length="179" mass="19962">MKYFILILVALMLQACKPQKLHDPNKLTPVASGVEQRTEIKGLGVHGYNYTDGYIDHFSVNGSGGMNLEVSDASSSGDGTVCCGSVYPVLIPYKMTVQWTKSSSSNYWCQQEAILAGPIPANPNYLNVHFYQDGHIEISVSEGTENRFPNMDRFNRIDRHKEGNVNNDEKMSRCQNGRP</sequence>
<proteinExistence type="predicted"/>
<dbReference type="Proteomes" id="UP001596473">
    <property type="component" value="Unassembled WGS sequence"/>
</dbReference>
<gene>
    <name evidence="1" type="ORF">ACFQNF_04855</name>
</gene>
<keyword evidence="2" id="KW-1185">Reference proteome</keyword>
<name>A0ABW2QUI5_9NEIS</name>
<dbReference type="EMBL" id="JBHTBQ010000007">
    <property type="protein sequence ID" value="MFC7419200.1"/>
    <property type="molecule type" value="Genomic_DNA"/>
</dbReference>
<dbReference type="Pfam" id="PF11745">
    <property type="entry name" value="DUF3304"/>
    <property type="match status" value="1"/>
</dbReference>